<keyword evidence="1 2" id="KW-0732">Signal</keyword>
<dbReference type="SUPFAM" id="SSF53850">
    <property type="entry name" value="Periplasmic binding protein-like II"/>
    <property type="match status" value="1"/>
</dbReference>
<organism evidence="4 5">
    <name type="scientific">Holdemanella hominis</name>
    <dbReference type="NCBI Taxonomy" id="2764327"/>
    <lineage>
        <taxon>Bacteria</taxon>
        <taxon>Bacillati</taxon>
        <taxon>Bacillota</taxon>
        <taxon>Erysipelotrichia</taxon>
        <taxon>Erysipelotrichales</taxon>
        <taxon>Erysipelotrichaceae</taxon>
        <taxon>Holdemanella</taxon>
    </lineage>
</organism>
<protein>
    <submittedName>
        <fullName evidence="4">Transporter substrate-binding domain-containing protein</fullName>
    </submittedName>
</protein>
<dbReference type="PANTHER" id="PTHR35936:SF19">
    <property type="entry name" value="AMINO-ACID-BINDING PROTEIN YXEM-RELATED"/>
    <property type="match status" value="1"/>
</dbReference>
<dbReference type="Proteomes" id="UP000649075">
    <property type="component" value="Unassembled WGS sequence"/>
</dbReference>
<dbReference type="PROSITE" id="PS51257">
    <property type="entry name" value="PROKAR_LIPOPROTEIN"/>
    <property type="match status" value="1"/>
</dbReference>
<gene>
    <name evidence="4" type="ORF">H8911_10130</name>
</gene>
<feature type="signal peptide" evidence="2">
    <location>
        <begin position="1"/>
        <end position="25"/>
    </location>
</feature>
<feature type="chain" id="PRO_5046973687" evidence="2">
    <location>
        <begin position="26"/>
        <end position="276"/>
    </location>
</feature>
<dbReference type="EMBL" id="JACRWH010000054">
    <property type="protein sequence ID" value="MBC6013060.1"/>
    <property type="molecule type" value="Genomic_DNA"/>
</dbReference>
<proteinExistence type="predicted"/>
<evidence type="ECO:0000256" key="2">
    <source>
        <dbReference type="SAM" id="SignalP"/>
    </source>
</evidence>
<feature type="domain" description="Solute-binding protein family 3/N-terminal" evidence="3">
    <location>
        <begin position="33"/>
        <end position="268"/>
    </location>
</feature>
<evidence type="ECO:0000313" key="5">
    <source>
        <dbReference type="Proteomes" id="UP000649075"/>
    </source>
</evidence>
<evidence type="ECO:0000256" key="1">
    <source>
        <dbReference type="ARBA" id="ARBA00022729"/>
    </source>
</evidence>
<evidence type="ECO:0000259" key="3">
    <source>
        <dbReference type="SMART" id="SM00062"/>
    </source>
</evidence>
<dbReference type="SMART" id="SM00062">
    <property type="entry name" value="PBPb"/>
    <property type="match status" value="1"/>
</dbReference>
<reference evidence="4 5" key="1">
    <citation type="submission" date="2020-08" db="EMBL/GenBank/DDBJ databases">
        <authorList>
            <person name="Liu C."/>
            <person name="Sun Q."/>
        </authorList>
    </citation>
    <scope>NUCLEOTIDE SEQUENCE [LARGE SCALE GENOMIC DNA]</scope>
    <source>
        <strain evidence="4 5">L34</strain>
    </source>
</reference>
<dbReference type="Pfam" id="PF00497">
    <property type="entry name" value="SBP_bac_3"/>
    <property type="match status" value="1"/>
</dbReference>
<dbReference type="RefSeq" id="WP_117925225.1">
    <property type="nucleotide sequence ID" value="NZ_JACRWH010000054.1"/>
</dbReference>
<comment type="caution">
    <text evidence="4">The sequence shown here is derived from an EMBL/GenBank/DDBJ whole genome shotgun (WGS) entry which is preliminary data.</text>
</comment>
<keyword evidence="5" id="KW-1185">Reference proteome</keyword>
<evidence type="ECO:0000313" key="4">
    <source>
        <dbReference type="EMBL" id="MBC6013060.1"/>
    </source>
</evidence>
<sequence>MNFKKLMASAMVCAFALTGCGSNTATTSEDKDTFVVGMECAYAPFNWQTSTKTDTSVKLGKSGYADGYDVQVAKKIAKKLGKKLVIKKTSWDGLIPALEGDEIDAIIAGMTKDKTREEGADFTTPYYDSKGMIMIVRKDGEEAGYTDIQQFSGKNVVGQKSTNYDDVIDQIKGVNHVTPKATYPEMVLALQQHEVDGITAEMAVAKGVVEANPDLTIIQFEDGHGFDCDTTVSIALKEGSRDSEFFKKVQKALDSISDEEREEMMKYAVEHQPTED</sequence>
<dbReference type="PANTHER" id="PTHR35936">
    <property type="entry name" value="MEMBRANE-BOUND LYTIC MUREIN TRANSGLYCOSYLASE F"/>
    <property type="match status" value="1"/>
</dbReference>
<accession>A0ABR7KJY3</accession>
<name>A0ABR7KJY3_9FIRM</name>
<dbReference type="InterPro" id="IPR001638">
    <property type="entry name" value="Solute-binding_3/MltF_N"/>
</dbReference>
<dbReference type="Gene3D" id="3.40.190.10">
    <property type="entry name" value="Periplasmic binding protein-like II"/>
    <property type="match status" value="2"/>
</dbReference>